<evidence type="ECO:0000256" key="2">
    <source>
        <dbReference type="SAM" id="Phobius"/>
    </source>
</evidence>
<keyword evidence="2" id="KW-0472">Membrane</keyword>
<name>A0A835YN59_9STRA</name>
<dbReference type="AlphaFoldDB" id="A0A835YN59"/>
<organism evidence="3 4">
    <name type="scientific">Tribonema minus</name>
    <dbReference type="NCBI Taxonomy" id="303371"/>
    <lineage>
        <taxon>Eukaryota</taxon>
        <taxon>Sar</taxon>
        <taxon>Stramenopiles</taxon>
        <taxon>Ochrophyta</taxon>
        <taxon>PX clade</taxon>
        <taxon>Xanthophyceae</taxon>
        <taxon>Tribonematales</taxon>
        <taxon>Tribonemataceae</taxon>
        <taxon>Tribonema</taxon>
    </lineage>
</organism>
<dbReference type="EMBL" id="JAFCMP010000535">
    <property type="protein sequence ID" value="KAG5176645.1"/>
    <property type="molecule type" value="Genomic_DNA"/>
</dbReference>
<keyword evidence="1" id="KW-0175">Coiled coil</keyword>
<reference evidence="3" key="1">
    <citation type="submission" date="2021-02" db="EMBL/GenBank/DDBJ databases">
        <title>First Annotated Genome of the Yellow-green Alga Tribonema minus.</title>
        <authorList>
            <person name="Mahan K.M."/>
        </authorList>
    </citation>
    <scope>NUCLEOTIDE SEQUENCE</scope>
    <source>
        <strain evidence="3">UTEX B ZZ1240</strain>
    </source>
</reference>
<dbReference type="Proteomes" id="UP000664859">
    <property type="component" value="Unassembled WGS sequence"/>
</dbReference>
<feature type="transmembrane region" description="Helical" evidence="2">
    <location>
        <begin position="80"/>
        <end position="100"/>
    </location>
</feature>
<keyword evidence="4" id="KW-1185">Reference proteome</keyword>
<comment type="caution">
    <text evidence="3">The sequence shown here is derived from an EMBL/GenBank/DDBJ whole genome shotgun (WGS) entry which is preliminary data.</text>
</comment>
<keyword evidence="2" id="KW-0812">Transmembrane</keyword>
<dbReference type="SUPFAM" id="SSF58100">
    <property type="entry name" value="Bacterial hemolysins"/>
    <property type="match status" value="1"/>
</dbReference>
<keyword evidence="2" id="KW-1133">Transmembrane helix</keyword>
<proteinExistence type="predicted"/>
<accession>A0A835YN59</accession>
<feature type="coiled-coil region" evidence="1">
    <location>
        <begin position="30"/>
        <end position="78"/>
    </location>
</feature>
<sequence length="101" mass="11674">MAAAARQCTEVEEDLLCIQQRREKVESLRQQELEQLHKDAAQREQELESKGAQLQQSYARKQQEVHALQRQIKELDEHQSSMMIMGGSIYAYGMMILALLV</sequence>
<evidence type="ECO:0000256" key="1">
    <source>
        <dbReference type="SAM" id="Coils"/>
    </source>
</evidence>
<gene>
    <name evidence="3" type="ORF">JKP88DRAFT_282660</name>
</gene>
<evidence type="ECO:0000313" key="4">
    <source>
        <dbReference type="Proteomes" id="UP000664859"/>
    </source>
</evidence>
<protein>
    <submittedName>
        <fullName evidence="3">Uncharacterized protein</fullName>
    </submittedName>
</protein>
<evidence type="ECO:0000313" key="3">
    <source>
        <dbReference type="EMBL" id="KAG5176645.1"/>
    </source>
</evidence>